<feature type="non-terminal residue" evidence="2">
    <location>
        <position position="1"/>
    </location>
</feature>
<name>A0A3B0SV75_9ZZZZ</name>
<organism evidence="2">
    <name type="scientific">hydrothermal vent metagenome</name>
    <dbReference type="NCBI Taxonomy" id="652676"/>
    <lineage>
        <taxon>unclassified sequences</taxon>
        <taxon>metagenomes</taxon>
        <taxon>ecological metagenomes</taxon>
    </lineage>
</organism>
<sequence length="73" mass="7509">PALPNLTGKTLADAIAALEAFNEETGAAVTWTVQDFVVGDPIAAGKVVVTNPPPGAEIQFEQSITLFVGVLSE</sequence>
<feature type="domain" description="PASTA" evidence="1">
    <location>
        <begin position="1"/>
        <end position="70"/>
    </location>
</feature>
<gene>
    <name evidence="2" type="ORF">MNBD_ACTINO02-1850</name>
</gene>
<dbReference type="PROSITE" id="PS51178">
    <property type="entry name" value="PASTA"/>
    <property type="match status" value="1"/>
</dbReference>
<proteinExistence type="predicted"/>
<dbReference type="Pfam" id="PF03793">
    <property type="entry name" value="PASTA"/>
    <property type="match status" value="1"/>
</dbReference>
<dbReference type="Gene3D" id="3.30.10.20">
    <property type="match status" value="1"/>
</dbReference>
<evidence type="ECO:0000259" key="1">
    <source>
        <dbReference type="PROSITE" id="PS51178"/>
    </source>
</evidence>
<reference evidence="2" key="1">
    <citation type="submission" date="2018-06" db="EMBL/GenBank/DDBJ databases">
        <authorList>
            <person name="Zhirakovskaya E."/>
        </authorList>
    </citation>
    <scope>NUCLEOTIDE SEQUENCE</scope>
</reference>
<dbReference type="AlphaFoldDB" id="A0A3B0SV75"/>
<protein>
    <recommendedName>
        <fullName evidence="1">PASTA domain-containing protein</fullName>
    </recommendedName>
</protein>
<dbReference type="EMBL" id="UOEK01000306">
    <property type="protein sequence ID" value="VAW04987.1"/>
    <property type="molecule type" value="Genomic_DNA"/>
</dbReference>
<accession>A0A3B0SV75</accession>
<evidence type="ECO:0000313" key="2">
    <source>
        <dbReference type="EMBL" id="VAW04987.1"/>
    </source>
</evidence>
<dbReference type="CDD" id="cd06577">
    <property type="entry name" value="PASTA_pknB"/>
    <property type="match status" value="1"/>
</dbReference>
<dbReference type="InterPro" id="IPR005543">
    <property type="entry name" value="PASTA_dom"/>
</dbReference>